<dbReference type="InterPro" id="IPR002156">
    <property type="entry name" value="RNaseH_domain"/>
</dbReference>
<dbReference type="InterPro" id="IPR053151">
    <property type="entry name" value="RNase_H-like"/>
</dbReference>
<accession>A0AAW2D1Q2</accession>
<dbReference type="InterPro" id="IPR044730">
    <property type="entry name" value="RNase_H-like_dom_plant"/>
</dbReference>
<name>A0AAW2D1Q2_9ROSI</name>
<evidence type="ECO:0000313" key="3">
    <source>
        <dbReference type="Proteomes" id="UP001459277"/>
    </source>
</evidence>
<comment type="caution">
    <text evidence="2">The sequence shown here is derived from an EMBL/GenBank/DDBJ whole genome shotgun (WGS) entry which is preliminary data.</text>
</comment>
<dbReference type="GO" id="GO:0003676">
    <property type="term" value="F:nucleic acid binding"/>
    <property type="evidence" value="ECO:0007669"/>
    <property type="project" value="InterPro"/>
</dbReference>
<dbReference type="AlphaFoldDB" id="A0AAW2D1Q2"/>
<dbReference type="EMBL" id="JAZDWU010000004">
    <property type="protein sequence ID" value="KAL0004241.1"/>
    <property type="molecule type" value="Genomic_DNA"/>
</dbReference>
<dbReference type="InterPro" id="IPR012337">
    <property type="entry name" value="RNaseH-like_sf"/>
</dbReference>
<dbReference type="InterPro" id="IPR036397">
    <property type="entry name" value="RNaseH_sf"/>
</dbReference>
<dbReference type="PANTHER" id="PTHR47723">
    <property type="entry name" value="OS05G0353850 PROTEIN"/>
    <property type="match status" value="1"/>
</dbReference>
<feature type="domain" description="RNase H type-1" evidence="1">
    <location>
        <begin position="3"/>
        <end position="80"/>
    </location>
</feature>
<dbReference type="Gene3D" id="3.30.420.10">
    <property type="entry name" value="Ribonuclease H-like superfamily/Ribonuclease H"/>
    <property type="match status" value="1"/>
</dbReference>
<organism evidence="2 3">
    <name type="scientific">Lithocarpus litseifolius</name>
    <dbReference type="NCBI Taxonomy" id="425828"/>
    <lineage>
        <taxon>Eukaryota</taxon>
        <taxon>Viridiplantae</taxon>
        <taxon>Streptophyta</taxon>
        <taxon>Embryophyta</taxon>
        <taxon>Tracheophyta</taxon>
        <taxon>Spermatophyta</taxon>
        <taxon>Magnoliopsida</taxon>
        <taxon>eudicotyledons</taxon>
        <taxon>Gunneridae</taxon>
        <taxon>Pentapetalae</taxon>
        <taxon>rosids</taxon>
        <taxon>fabids</taxon>
        <taxon>Fagales</taxon>
        <taxon>Fagaceae</taxon>
        <taxon>Lithocarpus</taxon>
    </lineage>
</organism>
<keyword evidence="3" id="KW-1185">Reference proteome</keyword>
<dbReference type="PANTHER" id="PTHR47723:SF19">
    <property type="entry name" value="POLYNUCLEOTIDYL TRANSFERASE, RIBONUCLEASE H-LIKE SUPERFAMILY PROTEIN"/>
    <property type="match status" value="1"/>
</dbReference>
<protein>
    <recommendedName>
        <fullName evidence="1">RNase H type-1 domain-containing protein</fullName>
    </recommendedName>
</protein>
<dbReference type="GO" id="GO:0004523">
    <property type="term" value="F:RNA-DNA hybrid ribonuclease activity"/>
    <property type="evidence" value="ECO:0007669"/>
    <property type="project" value="InterPro"/>
</dbReference>
<evidence type="ECO:0000313" key="2">
    <source>
        <dbReference type="EMBL" id="KAL0004241.1"/>
    </source>
</evidence>
<dbReference type="Pfam" id="PF13456">
    <property type="entry name" value="RVT_3"/>
    <property type="match status" value="1"/>
</dbReference>
<evidence type="ECO:0000259" key="1">
    <source>
        <dbReference type="Pfam" id="PF13456"/>
    </source>
</evidence>
<dbReference type="CDD" id="cd06222">
    <property type="entry name" value="RNase_H_like"/>
    <property type="match status" value="1"/>
</dbReference>
<dbReference type="Proteomes" id="UP001459277">
    <property type="component" value="Unassembled WGS sequence"/>
</dbReference>
<reference evidence="2 3" key="1">
    <citation type="submission" date="2024-01" db="EMBL/GenBank/DDBJ databases">
        <title>A telomere-to-telomere, gap-free genome of sweet tea (Lithocarpus litseifolius).</title>
        <authorList>
            <person name="Zhou J."/>
        </authorList>
    </citation>
    <scope>NUCLEOTIDE SEQUENCE [LARGE SCALE GENOMIC DNA]</scope>
    <source>
        <strain evidence="2">Zhou-2022a</strain>
        <tissue evidence="2">Leaf</tissue>
    </source>
</reference>
<proteinExistence type="predicted"/>
<sequence>MVEAVEFGLQFEKEMVIQEFILEGDSLVLINALKDISPPPSSIVAVVYGSLFASHDFRQVEFSHVRRQGNRPAHFLAKHALGIDNFSVWIEESSCFLEQALLNDVELGQDWVSDLFPVCFGGLVTA</sequence>
<dbReference type="SUPFAM" id="SSF53098">
    <property type="entry name" value="Ribonuclease H-like"/>
    <property type="match status" value="1"/>
</dbReference>
<gene>
    <name evidence="2" type="ORF">SO802_011802</name>
</gene>